<accession>A0A7J7IWG9</accession>
<feature type="region of interest" description="Disordered" evidence="1">
    <location>
        <begin position="1"/>
        <end position="59"/>
    </location>
</feature>
<comment type="caution">
    <text evidence="4">The sequence shown here is derived from an EMBL/GenBank/DDBJ whole genome shotgun (WGS) entry which is preliminary data.</text>
</comment>
<evidence type="ECO:0000313" key="3">
    <source>
        <dbReference type="EMBL" id="KAF6018214.1"/>
    </source>
</evidence>
<sequence>MALDPEHQVAAGESDVEGQVAAGVSDPAEQPLCSDGASDQVRPEKGQESDSENKQSCGRCNSSMQPIIVFSFYLVSVIAIALWWWQ</sequence>
<protein>
    <submittedName>
        <fullName evidence="4">Uncharacterized protein</fullName>
    </submittedName>
</protein>
<evidence type="ECO:0000313" key="5">
    <source>
        <dbReference type="Proteomes" id="UP000593567"/>
    </source>
</evidence>
<evidence type="ECO:0000256" key="2">
    <source>
        <dbReference type="SAM" id="Phobius"/>
    </source>
</evidence>
<name>A0A7J7IWG9_BUGNE</name>
<feature type="compositionally biased region" description="Basic and acidic residues" evidence="1">
    <location>
        <begin position="41"/>
        <end position="53"/>
    </location>
</feature>
<keyword evidence="5" id="KW-1185">Reference proteome</keyword>
<keyword evidence="2" id="KW-1133">Transmembrane helix</keyword>
<keyword evidence="2" id="KW-0812">Transmembrane</keyword>
<dbReference type="EMBL" id="VXIV02003326">
    <property type="protein sequence ID" value="KAF6018253.1"/>
    <property type="molecule type" value="Genomic_DNA"/>
</dbReference>
<reference evidence="4 5" key="2">
    <citation type="submission" date="2020-06" db="EMBL/GenBank/DDBJ databases">
        <title>Draft genome of Bugula neritina, a colonial animal packing powerful symbionts and potential medicines.</title>
        <authorList>
            <person name="Rayko M."/>
        </authorList>
    </citation>
    <scope>NUCLEOTIDE SEQUENCE [LARGE SCALE GENOMIC DNA]</scope>
    <source>
        <strain evidence="4">Kwan_BN1</strain>
    </source>
</reference>
<dbReference type="EMBL" id="VXIV02003327">
    <property type="protein sequence ID" value="KAF6018214.1"/>
    <property type="molecule type" value="Genomic_DNA"/>
</dbReference>
<feature type="transmembrane region" description="Helical" evidence="2">
    <location>
        <begin position="67"/>
        <end position="85"/>
    </location>
</feature>
<dbReference type="AlphaFoldDB" id="A0A7J7IWG9"/>
<evidence type="ECO:0000313" key="4">
    <source>
        <dbReference type="EMBL" id="KAF6018253.1"/>
    </source>
</evidence>
<dbReference type="Proteomes" id="UP000593567">
    <property type="component" value="Unassembled WGS sequence"/>
</dbReference>
<reference evidence="4 5" key="1">
    <citation type="submission" date="2019-09" db="EMBL/GenBank/DDBJ databases">
        <authorList>
            <person name="Raiko M."/>
            <person name="Komissarov A."/>
            <person name="Rhodes A."/>
            <person name="Kliver S."/>
            <person name="Lim-Fong G."/>
            <person name="Kwan J."/>
            <person name="O'Brien S.J."/>
            <person name="Lopez J.V."/>
        </authorList>
    </citation>
    <scope>NUCLEOTIDE SEQUENCE [LARGE SCALE GENOMIC DNA]</scope>
    <source>
        <strain evidence="4">Kwan_BN1</strain>
    </source>
</reference>
<keyword evidence="2" id="KW-0472">Membrane</keyword>
<evidence type="ECO:0000256" key="1">
    <source>
        <dbReference type="SAM" id="MobiDB-lite"/>
    </source>
</evidence>
<gene>
    <name evidence="4" type="ORF">EB796_023444</name>
    <name evidence="3" type="ORF">EB796_023445</name>
</gene>
<organism evidence="4 5">
    <name type="scientific">Bugula neritina</name>
    <name type="common">Brown bryozoan</name>
    <name type="synonym">Sertularia neritina</name>
    <dbReference type="NCBI Taxonomy" id="10212"/>
    <lineage>
        <taxon>Eukaryota</taxon>
        <taxon>Metazoa</taxon>
        <taxon>Spiralia</taxon>
        <taxon>Lophotrochozoa</taxon>
        <taxon>Bryozoa</taxon>
        <taxon>Gymnolaemata</taxon>
        <taxon>Cheilostomatida</taxon>
        <taxon>Flustrina</taxon>
        <taxon>Buguloidea</taxon>
        <taxon>Bugulidae</taxon>
        <taxon>Bugula</taxon>
    </lineage>
</organism>
<proteinExistence type="predicted"/>